<dbReference type="PANTHER" id="PTHR41324:SF1">
    <property type="entry name" value="DUF2232 DOMAIN-CONTAINING PROTEIN"/>
    <property type="match status" value="1"/>
</dbReference>
<proteinExistence type="predicted"/>
<comment type="caution">
    <text evidence="2">The sequence shown here is derived from an EMBL/GenBank/DDBJ whole genome shotgun (WGS) entry which is preliminary data.</text>
</comment>
<gene>
    <name evidence="2" type="ORF">EDC19_0091</name>
</gene>
<evidence type="ECO:0000313" key="2">
    <source>
        <dbReference type="EMBL" id="TCK99733.1"/>
    </source>
</evidence>
<evidence type="ECO:0000313" key="3">
    <source>
        <dbReference type="Proteomes" id="UP000294545"/>
    </source>
</evidence>
<dbReference type="AlphaFoldDB" id="A0A4R1N2V3"/>
<feature type="transmembrane region" description="Helical" evidence="1">
    <location>
        <begin position="278"/>
        <end position="296"/>
    </location>
</feature>
<dbReference type="RefSeq" id="WP_132278895.1">
    <property type="nucleotide sequence ID" value="NZ_SMGQ01000002.1"/>
</dbReference>
<feature type="transmembrane region" description="Helical" evidence="1">
    <location>
        <begin position="31"/>
        <end position="49"/>
    </location>
</feature>
<feature type="transmembrane region" description="Helical" evidence="1">
    <location>
        <begin position="9"/>
        <end position="25"/>
    </location>
</feature>
<keyword evidence="3" id="KW-1185">Reference proteome</keyword>
<accession>A0A4R1N2V3</accession>
<evidence type="ECO:0000256" key="1">
    <source>
        <dbReference type="SAM" id="Phobius"/>
    </source>
</evidence>
<dbReference type="InterPro" id="IPR018710">
    <property type="entry name" value="DUF2232"/>
</dbReference>
<dbReference type="Pfam" id="PF09991">
    <property type="entry name" value="DUF2232"/>
    <property type="match status" value="1"/>
</dbReference>
<feature type="transmembrane region" description="Helical" evidence="1">
    <location>
        <begin position="247"/>
        <end position="266"/>
    </location>
</feature>
<feature type="transmembrane region" description="Helical" evidence="1">
    <location>
        <begin position="176"/>
        <end position="195"/>
    </location>
</feature>
<reference evidence="2 3" key="1">
    <citation type="submission" date="2019-03" db="EMBL/GenBank/DDBJ databases">
        <title>Genomic Encyclopedia of Type Strains, Phase IV (KMG-IV): sequencing the most valuable type-strain genomes for metagenomic binning, comparative biology and taxonomic classification.</title>
        <authorList>
            <person name="Goeker M."/>
        </authorList>
    </citation>
    <scope>NUCLEOTIDE SEQUENCE [LARGE SCALE GENOMIC DNA]</scope>
    <source>
        <strain evidence="2 3">DSM 24176</strain>
    </source>
</reference>
<keyword evidence="1" id="KW-0472">Membrane</keyword>
<keyword evidence="1" id="KW-0812">Transmembrane</keyword>
<dbReference type="Proteomes" id="UP000294545">
    <property type="component" value="Unassembled WGS sequence"/>
</dbReference>
<keyword evidence="1" id="KW-1133">Transmembrane helix</keyword>
<protein>
    <submittedName>
        <fullName evidence="2">Putative membrane protein DUF2232</fullName>
    </submittedName>
</protein>
<dbReference type="EMBL" id="SMGQ01000002">
    <property type="protein sequence ID" value="TCK99733.1"/>
    <property type="molecule type" value="Genomic_DNA"/>
</dbReference>
<feature type="transmembrane region" description="Helical" evidence="1">
    <location>
        <begin position="56"/>
        <end position="72"/>
    </location>
</feature>
<dbReference type="PANTHER" id="PTHR41324">
    <property type="entry name" value="MEMBRANE PROTEIN-RELATED"/>
    <property type="match status" value="1"/>
</dbReference>
<organism evidence="2 3">
    <name type="scientific">Natranaerovirga hydrolytica</name>
    <dbReference type="NCBI Taxonomy" id="680378"/>
    <lineage>
        <taxon>Bacteria</taxon>
        <taxon>Bacillati</taxon>
        <taxon>Bacillota</taxon>
        <taxon>Clostridia</taxon>
        <taxon>Lachnospirales</taxon>
        <taxon>Natranaerovirgaceae</taxon>
        <taxon>Natranaerovirga</taxon>
    </lineage>
</organism>
<name>A0A4R1N2V3_9FIRM</name>
<feature type="transmembrane region" description="Helical" evidence="1">
    <location>
        <begin position="216"/>
        <end position="235"/>
    </location>
</feature>
<feature type="transmembrane region" description="Helical" evidence="1">
    <location>
        <begin position="104"/>
        <end position="123"/>
    </location>
</feature>
<sequence>MDNNQSNTSLLYDIMLVAVVVAYSYLFGNNISLLILEVLFSIPIVLYVYKKDVNHIIMSIIIFALIFHTIIFGYFSAFVFFGIYLLPAIIIGRFLRTNKRISHTLFLVTLVSFISIIIMIFTYDQLSQTDIVKDFFTAMEQQLLVEDDMLRSMVEGQVSMSYEEYIGEMTRIAHNFHLSILFIFSLINVFIKIVASKLIMNLLSWKAFNIKNIIMYTPPRSMVAIFFISLLLIGVNQDPNFLMTFENLTFILVFIIYCSGFAFKLFLIKKVKGTGKKLLISIITFIALGFMPYYFVSVGIMDILLRLKYKLSISKI</sequence>
<dbReference type="OrthoDB" id="9853961at2"/>